<name>A0A1I8JPD0_9PLAT</name>
<sequence length="275" mass="30057">CQGFTKHSPQTERCGNLGHILVHWAFPYASRRVERCAQVGLGGRLVLTIATAALHTIGLEETADLLLLALPSAGVSKRRCPRTAIYLKRLVATSDSAAGKAVMVWIYGGGFFGGSSSLEVYDGAVLRRLATLLSPRCSTGTGERSASCSWTTPRHRGMRDCVRPVQSDSVDSRKYSCLRRRQQPDHAVRRSAVRVSVSYHLLSPYTQGYFRRAILNSGSAIAWWASEEPIDWMEQILALADLAKCRPDYTRDGIKIALPAPGNARAGCNSILEAP</sequence>
<evidence type="ECO:0000256" key="2">
    <source>
        <dbReference type="ARBA" id="ARBA00022487"/>
    </source>
</evidence>
<dbReference type="InterPro" id="IPR029058">
    <property type="entry name" value="AB_hydrolase_fold"/>
</dbReference>
<dbReference type="GO" id="GO:0019695">
    <property type="term" value="P:choline metabolic process"/>
    <property type="evidence" value="ECO:0007669"/>
    <property type="project" value="TreeGrafter"/>
</dbReference>
<keyword evidence="3" id="KW-0378">Hydrolase</keyword>
<evidence type="ECO:0000313" key="6">
    <source>
        <dbReference type="WBParaSite" id="snap_masked-unitig_26354-processed-gene-0.0-mRNA-1"/>
    </source>
</evidence>
<evidence type="ECO:0000259" key="4">
    <source>
        <dbReference type="Pfam" id="PF00135"/>
    </source>
</evidence>
<reference evidence="6" key="1">
    <citation type="submission" date="2016-11" db="UniProtKB">
        <authorList>
            <consortium name="WormBaseParasite"/>
        </authorList>
    </citation>
    <scope>IDENTIFICATION</scope>
</reference>
<evidence type="ECO:0000256" key="1">
    <source>
        <dbReference type="ARBA" id="ARBA00005964"/>
    </source>
</evidence>
<evidence type="ECO:0000256" key="3">
    <source>
        <dbReference type="ARBA" id="ARBA00022801"/>
    </source>
</evidence>
<keyword evidence="2" id="KW-0719">Serine esterase</keyword>
<dbReference type="Gene3D" id="3.40.50.1820">
    <property type="entry name" value="alpha/beta hydrolase"/>
    <property type="match status" value="2"/>
</dbReference>
<feature type="domain" description="Carboxylesterase type B" evidence="4">
    <location>
        <begin position="195"/>
        <end position="248"/>
    </location>
</feature>
<accession>A0A1I8JPD0</accession>
<dbReference type="InterPro" id="IPR050654">
    <property type="entry name" value="AChE-related_enzymes"/>
</dbReference>
<dbReference type="GO" id="GO:0005615">
    <property type="term" value="C:extracellular space"/>
    <property type="evidence" value="ECO:0007669"/>
    <property type="project" value="TreeGrafter"/>
</dbReference>
<dbReference type="GO" id="GO:0003990">
    <property type="term" value="F:acetylcholinesterase activity"/>
    <property type="evidence" value="ECO:0007669"/>
    <property type="project" value="TreeGrafter"/>
</dbReference>
<protein>
    <submittedName>
        <fullName evidence="6">COesterase domain-containing protein</fullName>
    </submittedName>
</protein>
<proteinExistence type="inferred from homology"/>
<dbReference type="Pfam" id="PF00135">
    <property type="entry name" value="COesterase"/>
    <property type="match status" value="1"/>
</dbReference>
<dbReference type="PANTHER" id="PTHR43918:SF4">
    <property type="entry name" value="CARBOXYLIC ESTER HYDROLASE"/>
    <property type="match status" value="1"/>
</dbReference>
<dbReference type="Proteomes" id="UP000095280">
    <property type="component" value="Unplaced"/>
</dbReference>
<comment type="similarity">
    <text evidence="1">Belongs to the type-B carboxylesterase/lipase family.</text>
</comment>
<evidence type="ECO:0000313" key="5">
    <source>
        <dbReference type="Proteomes" id="UP000095280"/>
    </source>
</evidence>
<dbReference type="PANTHER" id="PTHR43918">
    <property type="entry name" value="ACETYLCHOLINESTERASE"/>
    <property type="match status" value="1"/>
</dbReference>
<dbReference type="GO" id="GO:0005886">
    <property type="term" value="C:plasma membrane"/>
    <property type="evidence" value="ECO:0007669"/>
    <property type="project" value="TreeGrafter"/>
</dbReference>
<dbReference type="SUPFAM" id="SSF53474">
    <property type="entry name" value="alpha/beta-Hydrolases"/>
    <property type="match status" value="2"/>
</dbReference>
<dbReference type="GO" id="GO:0006581">
    <property type="term" value="P:acetylcholine catabolic process"/>
    <property type="evidence" value="ECO:0007669"/>
    <property type="project" value="TreeGrafter"/>
</dbReference>
<organism evidence="5 6">
    <name type="scientific">Macrostomum lignano</name>
    <dbReference type="NCBI Taxonomy" id="282301"/>
    <lineage>
        <taxon>Eukaryota</taxon>
        <taxon>Metazoa</taxon>
        <taxon>Spiralia</taxon>
        <taxon>Lophotrochozoa</taxon>
        <taxon>Platyhelminthes</taxon>
        <taxon>Rhabditophora</taxon>
        <taxon>Macrostomorpha</taxon>
        <taxon>Macrostomida</taxon>
        <taxon>Macrostomidae</taxon>
        <taxon>Macrostomum</taxon>
    </lineage>
</organism>
<dbReference type="InterPro" id="IPR002018">
    <property type="entry name" value="CarbesteraseB"/>
</dbReference>
<keyword evidence="5" id="KW-1185">Reference proteome</keyword>
<dbReference type="WBParaSite" id="snap_masked-unitig_26354-processed-gene-0.0-mRNA-1">
    <property type="protein sequence ID" value="snap_masked-unitig_26354-processed-gene-0.0-mRNA-1"/>
    <property type="gene ID" value="snap_masked-unitig_26354-processed-gene-0.0"/>
</dbReference>
<dbReference type="AlphaFoldDB" id="A0A1I8JPD0"/>